<dbReference type="EMBL" id="LVHI01000003">
    <property type="protein sequence ID" value="OAK56693.1"/>
    <property type="molecule type" value="Genomic_DNA"/>
</dbReference>
<reference evidence="2 3" key="1">
    <citation type="submission" date="2016-03" db="EMBL/GenBank/DDBJ databases">
        <title>Genome sequence of Rhodococcus kyotonensis KB10.</title>
        <authorList>
            <person name="Jeong H."/>
            <person name="Hong C.E."/>
            <person name="Jo S.H."/>
            <person name="Park J.M."/>
        </authorList>
    </citation>
    <scope>NUCLEOTIDE SEQUENCE [LARGE SCALE GENOMIC DNA]</scope>
    <source>
        <strain evidence="2 3">KB10</strain>
    </source>
</reference>
<gene>
    <name evidence="2" type="ORF">A3K89_15650</name>
</gene>
<dbReference type="Proteomes" id="UP000077519">
    <property type="component" value="Unassembled WGS sequence"/>
</dbReference>
<evidence type="ECO:0000256" key="1">
    <source>
        <dbReference type="SAM" id="Phobius"/>
    </source>
</evidence>
<feature type="transmembrane region" description="Helical" evidence="1">
    <location>
        <begin position="80"/>
        <end position="97"/>
    </location>
</feature>
<feature type="transmembrane region" description="Helical" evidence="1">
    <location>
        <begin position="54"/>
        <end position="73"/>
    </location>
</feature>
<evidence type="ECO:0000313" key="3">
    <source>
        <dbReference type="Proteomes" id="UP000077519"/>
    </source>
</evidence>
<dbReference type="RefSeq" id="WP_068421469.1">
    <property type="nucleotide sequence ID" value="NZ_LVHI01000003.1"/>
</dbReference>
<dbReference type="AlphaFoldDB" id="A0A177YMG0"/>
<name>A0A177YMG0_9NOCA</name>
<feature type="transmembrane region" description="Helical" evidence="1">
    <location>
        <begin position="103"/>
        <end position="121"/>
    </location>
</feature>
<accession>A0A177YMG0</accession>
<keyword evidence="3" id="KW-1185">Reference proteome</keyword>
<keyword evidence="1" id="KW-1133">Transmembrane helix</keyword>
<sequence>MSTPSLPQVPPVTFRSAGVLVAVEGIVALVAAVVYVVRAVEGSDRTTANGYGTAGWFAVVGAAVLAAGVALIAGKRWGRAIALVVQLLLLPVVWALLTDSHQPLYGALLGAGVLSILVLLFSPPSSRWMAAEYGQDDDES</sequence>
<protein>
    <recommendedName>
        <fullName evidence="4">Integral membrane protein</fullName>
    </recommendedName>
</protein>
<evidence type="ECO:0000313" key="2">
    <source>
        <dbReference type="EMBL" id="OAK56693.1"/>
    </source>
</evidence>
<keyword evidence="1" id="KW-0812">Transmembrane</keyword>
<organism evidence="2 3">
    <name type="scientific">Rhodococcoides kyotonense</name>
    <dbReference type="NCBI Taxonomy" id="398843"/>
    <lineage>
        <taxon>Bacteria</taxon>
        <taxon>Bacillati</taxon>
        <taxon>Actinomycetota</taxon>
        <taxon>Actinomycetes</taxon>
        <taxon>Mycobacteriales</taxon>
        <taxon>Nocardiaceae</taxon>
        <taxon>Rhodococcoides</taxon>
    </lineage>
</organism>
<feature type="transmembrane region" description="Helical" evidence="1">
    <location>
        <begin position="12"/>
        <end position="34"/>
    </location>
</feature>
<comment type="caution">
    <text evidence="2">The sequence shown here is derived from an EMBL/GenBank/DDBJ whole genome shotgun (WGS) entry which is preliminary data.</text>
</comment>
<proteinExistence type="predicted"/>
<evidence type="ECO:0008006" key="4">
    <source>
        <dbReference type="Google" id="ProtNLM"/>
    </source>
</evidence>
<keyword evidence="1" id="KW-0472">Membrane</keyword>